<dbReference type="Bgee" id="ENSELUG00000014766">
    <property type="expression patterns" value="Expressed in muscle tissue and 3 other cell types or tissues"/>
</dbReference>
<reference evidence="4" key="3">
    <citation type="submission" date="2025-08" db="UniProtKB">
        <authorList>
            <consortium name="Ensembl"/>
        </authorList>
    </citation>
    <scope>IDENTIFICATION</scope>
</reference>
<dbReference type="InterPro" id="IPR015915">
    <property type="entry name" value="Kelch-typ_b-propeller"/>
</dbReference>
<dbReference type="Proteomes" id="UP000265140">
    <property type="component" value="Chromosome 5"/>
</dbReference>
<dbReference type="SUPFAM" id="SSF117281">
    <property type="entry name" value="Kelch motif"/>
    <property type="match status" value="2"/>
</dbReference>
<keyword evidence="2" id="KW-0677">Repeat</keyword>
<dbReference type="OrthoDB" id="10251809at2759"/>
<dbReference type="GeneID" id="105008594"/>
<protein>
    <recommendedName>
        <fullName evidence="6">Kelch domain containing 1</fullName>
    </recommendedName>
</protein>
<dbReference type="PANTHER" id="PTHR46228:SF1">
    <property type="entry name" value="KELCH DOMAIN-CONTAINING PROTEIN 1"/>
    <property type="match status" value="1"/>
</dbReference>
<dbReference type="Pfam" id="PF24681">
    <property type="entry name" value="Kelch_KLHDC2_KLHL20_DRC7"/>
    <property type="match status" value="2"/>
</dbReference>
<accession>A0A3P9A526</accession>
<dbReference type="RefSeq" id="XP_019901979.2">
    <property type="nucleotide sequence ID" value="XM_020046420.3"/>
</dbReference>
<dbReference type="Ensembl" id="ENSELUT00000039054.3">
    <property type="protein sequence ID" value="ENSELUP00000035713.2"/>
    <property type="gene ID" value="ENSELUG00000014766.3"/>
</dbReference>
<dbReference type="STRING" id="8010.ENSELUP00000035713"/>
<name>A0A3P9A526_ESOLU</name>
<reference evidence="5" key="1">
    <citation type="journal article" date="2014" name="PLoS ONE">
        <title>The genome and linkage map of the northern pike (Esox lucius): conserved synteny revealed between the salmonid sister group and the Neoteleostei.</title>
        <authorList>
            <person name="Rondeau E.B."/>
            <person name="Minkley D.R."/>
            <person name="Leong J.S."/>
            <person name="Messmer A.M."/>
            <person name="Jantzen J.R."/>
            <person name="von Schalburg K.R."/>
            <person name="Lemon C."/>
            <person name="Bird N.H."/>
            <person name="Koop B.F."/>
        </authorList>
    </citation>
    <scope>NUCLEOTIDE SEQUENCE</scope>
</reference>
<evidence type="ECO:0000313" key="4">
    <source>
        <dbReference type="Ensembl" id="ENSELUP00000035713.2"/>
    </source>
</evidence>
<dbReference type="OMA" id="FLNGHMY"/>
<dbReference type="GeneTree" id="ENSGT00940000157509"/>
<dbReference type="Gene3D" id="2.120.10.80">
    <property type="entry name" value="Kelch-type beta propeller"/>
    <property type="match status" value="2"/>
</dbReference>
<reference evidence="4" key="2">
    <citation type="submission" date="2020-02" db="EMBL/GenBank/DDBJ databases">
        <title>Esox lucius (northern pike) genome, fEsoLuc1, primary haplotype.</title>
        <authorList>
            <person name="Myers G."/>
            <person name="Karagic N."/>
            <person name="Meyer A."/>
            <person name="Pippel M."/>
            <person name="Reichard M."/>
            <person name="Winkler S."/>
            <person name="Tracey A."/>
            <person name="Sims Y."/>
            <person name="Howe K."/>
            <person name="Rhie A."/>
            <person name="Formenti G."/>
            <person name="Durbin R."/>
            <person name="Fedrigo O."/>
            <person name="Jarvis E.D."/>
        </authorList>
    </citation>
    <scope>NUCLEOTIDE SEQUENCE [LARGE SCALE GENOMIC DNA]</scope>
</reference>
<dbReference type="PANTHER" id="PTHR46228">
    <property type="entry name" value="KELCH DOMAIN-CONTAINING PROTEIN"/>
    <property type="match status" value="1"/>
</dbReference>
<dbReference type="InParanoid" id="A0A3P9A526"/>
<evidence type="ECO:0000313" key="5">
    <source>
        <dbReference type="Proteomes" id="UP000265140"/>
    </source>
</evidence>
<evidence type="ECO:0008006" key="6">
    <source>
        <dbReference type="Google" id="ProtNLM"/>
    </source>
</evidence>
<feature type="region of interest" description="Disordered" evidence="3">
    <location>
        <begin position="1"/>
        <end position="20"/>
    </location>
</feature>
<keyword evidence="5" id="KW-1185">Reference proteome</keyword>
<dbReference type="AlphaFoldDB" id="A0A3P9A526"/>
<keyword evidence="1" id="KW-0880">Kelch repeat</keyword>
<proteinExistence type="predicted"/>
<reference evidence="4" key="4">
    <citation type="submission" date="2025-09" db="UniProtKB">
        <authorList>
            <consortium name="Ensembl"/>
        </authorList>
    </citation>
    <scope>IDENTIFICATION</scope>
</reference>
<evidence type="ECO:0000256" key="3">
    <source>
        <dbReference type="SAM" id="MobiDB-lite"/>
    </source>
</evidence>
<sequence length="390" mass="43884">MDSAVENPCEEAATPHRSGHTAAVEGNTLFVWGGYMSTADNEVFLPNDEIWLYDLKSAEWEMYRMSGEVPPPMSGVCGSALGGCLYIFGGCDDNGQTNELYCVNLLDGNYSWRKVRAETGTPPSPRDKLCCWVFNNWVTYFGGYGHKKLDDVWDDNSFNMDTASLELDVGWGWNNEVHVFDTVLSSWTEPNTCGRAPSPRAAHAGATLGHKGYVHGGRGMYTTTCDIHCLDLKSWTWSEVVPVSTVPAGRSWHSLTTVSESTLFLFGGINVDCKPMSDGWIFDVEMKKWSKFKHRNKNQPRLWHTASQTMYSDVLVFGGCCDYIHLVGTFENLTGHSNHALVIQTQPYPLFWICEDYIAKNVKNCKIQNQLSYLPRKLLHAVLKRMSRKI</sequence>
<evidence type="ECO:0000256" key="1">
    <source>
        <dbReference type="ARBA" id="ARBA00022441"/>
    </source>
</evidence>
<evidence type="ECO:0000256" key="2">
    <source>
        <dbReference type="ARBA" id="ARBA00022737"/>
    </source>
</evidence>
<organism evidence="4 5">
    <name type="scientific">Esox lucius</name>
    <name type="common">Northern pike</name>
    <dbReference type="NCBI Taxonomy" id="8010"/>
    <lineage>
        <taxon>Eukaryota</taxon>
        <taxon>Metazoa</taxon>
        <taxon>Chordata</taxon>
        <taxon>Craniata</taxon>
        <taxon>Vertebrata</taxon>
        <taxon>Euteleostomi</taxon>
        <taxon>Actinopterygii</taxon>
        <taxon>Neopterygii</taxon>
        <taxon>Teleostei</taxon>
        <taxon>Protacanthopterygii</taxon>
        <taxon>Esociformes</taxon>
        <taxon>Esocidae</taxon>
        <taxon>Esox</taxon>
    </lineage>
</organism>